<dbReference type="AlphaFoldDB" id="A0A1Y1U7J4"/>
<dbReference type="Proteomes" id="UP000193218">
    <property type="component" value="Unassembled WGS sequence"/>
</dbReference>
<proteinExistence type="predicted"/>
<dbReference type="EMBL" id="NBSH01000016">
    <property type="protein sequence ID" value="ORX33978.1"/>
    <property type="molecule type" value="Genomic_DNA"/>
</dbReference>
<dbReference type="STRING" id="4999.A0A1Y1U7J4"/>
<feature type="compositionally biased region" description="Basic and acidic residues" evidence="1">
    <location>
        <begin position="136"/>
        <end position="145"/>
    </location>
</feature>
<reference evidence="2 3" key="1">
    <citation type="submission" date="2017-03" db="EMBL/GenBank/DDBJ databases">
        <title>Widespread Adenine N6-methylation of Active Genes in Fungi.</title>
        <authorList>
            <consortium name="DOE Joint Genome Institute"/>
            <person name="Mondo S.J."/>
            <person name="Dannebaum R.O."/>
            <person name="Kuo R.C."/>
            <person name="Louie K.B."/>
            <person name="Bewick A.J."/>
            <person name="Labutti K."/>
            <person name="Haridas S."/>
            <person name="Kuo A."/>
            <person name="Salamov A."/>
            <person name="Ahrendt S.R."/>
            <person name="Lau R."/>
            <person name="Bowen B.P."/>
            <person name="Lipzen A."/>
            <person name="Sullivan W."/>
            <person name="Andreopoulos W.B."/>
            <person name="Clum A."/>
            <person name="Lindquist E."/>
            <person name="Daum C."/>
            <person name="Northen T.R."/>
            <person name="Ramamoorthy G."/>
            <person name="Schmitz R.J."/>
            <person name="Gryganskyi A."/>
            <person name="Culley D."/>
            <person name="Magnuson J."/>
            <person name="James T.Y."/>
            <person name="O'Malley M.A."/>
            <person name="Stajich J.E."/>
            <person name="Spatafora J.W."/>
            <person name="Visel A."/>
            <person name="Grigoriev I.V."/>
        </authorList>
    </citation>
    <scope>NUCLEOTIDE SEQUENCE [LARGE SCALE GENOMIC DNA]</scope>
    <source>
        <strain evidence="2 3">NRRL Y-17943</strain>
    </source>
</reference>
<dbReference type="RefSeq" id="XP_021868266.1">
    <property type="nucleotide sequence ID" value="XM_022018689.1"/>
</dbReference>
<sequence>MASDPTRPASVTSLTSQDVRSDPILSSLARKQAPPTAFKARPAPPRQDNVGPRMTKSATLRQGLKPVAPTSSSEERKEVDFKSTPGHKREGLGITVAALSKPSIAPRETKASKLRTGGTVETSAKKDMAAAAAASKAREREEQAKRRASIAVPASLSAPHIIPRTNRSSMLRTGVEGPLVATKSATNIKEDRVKAAYEEKVNRRASVVKSLGAPTIVPRANKSSMLRAPRGGEVPPK</sequence>
<dbReference type="InParanoid" id="A0A1Y1U7J4"/>
<gene>
    <name evidence="2" type="ORF">BD324DRAFT_653674</name>
</gene>
<evidence type="ECO:0000313" key="3">
    <source>
        <dbReference type="Proteomes" id="UP000193218"/>
    </source>
</evidence>
<organism evidence="2 3">
    <name type="scientific">Kockovaella imperatae</name>
    <dbReference type="NCBI Taxonomy" id="4999"/>
    <lineage>
        <taxon>Eukaryota</taxon>
        <taxon>Fungi</taxon>
        <taxon>Dikarya</taxon>
        <taxon>Basidiomycota</taxon>
        <taxon>Agaricomycotina</taxon>
        <taxon>Tremellomycetes</taxon>
        <taxon>Tremellales</taxon>
        <taxon>Cuniculitremaceae</taxon>
        <taxon>Kockovaella</taxon>
    </lineage>
</organism>
<comment type="caution">
    <text evidence="2">The sequence shown here is derived from an EMBL/GenBank/DDBJ whole genome shotgun (WGS) entry which is preliminary data.</text>
</comment>
<evidence type="ECO:0000313" key="2">
    <source>
        <dbReference type="EMBL" id="ORX33978.1"/>
    </source>
</evidence>
<feature type="compositionally biased region" description="Basic and acidic residues" evidence="1">
    <location>
        <begin position="73"/>
        <end position="91"/>
    </location>
</feature>
<feature type="compositionally biased region" description="Polar residues" evidence="1">
    <location>
        <begin position="9"/>
        <end position="18"/>
    </location>
</feature>
<dbReference type="GeneID" id="33560498"/>
<feature type="region of interest" description="Disordered" evidence="1">
    <location>
        <begin position="1"/>
        <end position="151"/>
    </location>
</feature>
<protein>
    <submittedName>
        <fullName evidence="2">Uncharacterized protein</fullName>
    </submittedName>
</protein>
<feature type="region of interest" description="Disordered" evidence="1">
    <location>
        <begin position="215"/>
        <end position="237"/>
    </location>
</feature>
<dbReference type="OrthoDB" id="2162449at2759"/>
<keyword evidence="3" id="KW-1185">Reference proteome</keyword>
<name>A0A1Y1U7J4_9TREE</name>
<accession>A0A1Y1U7J4</accession>
<evidence type="ECO:0000256" key="1">
    <source>
        <dbReference type="SAM" id="MobiDB-lite"/>
    </source>
</evidence>